<feature type="region of interest" description="Disordered" evidence="1">
    <location>
        <begin position="12"/>
        <end position="37"/>
    </location>
</feature>
<keyword evidence="3" id="KW-1185">Reference proteome</keyword>
<dbReference type="Proteomes" id="UP000467840">
    <property type="component" value="Chromosome 8"/>
</dbReference>
<accession>A0A6A6KHV9</accession>
<evidence type="ECO:0000256" key="1">
    <source>
        <dbReference type="SAM" id="MobiDB-lite"/>
    </source>
</evidence>
<comment type="caution">
    <text evidence="2">The sequence shown here is derived from an EMBL/GenBank/DDBJ whole genome shotgun (WGS) entry which is preliminary data.</text>
</comment>
<name>A0A6A6KHV9_HEVBR</name>
<reference evidence="2 3" key="1">
    <citation type="journal article" date="2020" name="Mol. Plant">
        <title>The Chromosome-Based Rubber Tree Genome Provides New Insights into Spurge Genome Evolution and Rubber Biosynthesis.</title>
        <authorList>
            <person name="Liu J."/>
            <person name="Shi C."/>
            <person name="Shi C.C."/>
            <person name="Li W."/>
            <person name="Zhang Q.J."/>
            <person name="Zhang Y."/>
            <person name="Li K."/>
            <person name="Lu H.F."/>
            <person name="Shi C."/>
            <person name="Zhu S.T."/>
            <person name="Xiao Z.Y."/>
            <person name="Nan H."/>
            <person name="Yue Y."/>
            <person name="Zhu X.G."/>
            <person name="Wu Y."/>
            <person name="Hong X.N."/>
            <person name="Fan G.Y."/>
            <person name="Tong Y."/>
            <person name="Zhang D."/>
            <person name="Mao C.L."/>
            <person name="Liu Y.L."/>
            <person name="Hao S.J."/>
            <person name="Liu W.Q."/>
            <person name="Lv M.Q."/>
            <person name="Zhang H.B."/>
            <person name="Liu Y."/>
            <person name="Hu-Tang G.R."/>
            <person name="Wang J.P."/>
            <person name="Wang J.H."/>
            <person name="Sun Y.H."/>
            <person name="Ni S.B."/>
            <person name="Chen W.B."/>
            <person name="Zhang X.C."/>
            <person name="Jiao Y.N."/>
            <person name="Eichler E.E."/>
            <person name="Li G.H."/>
            <person name="Liu X."/>
            <person name="Gao L.Z."/>
        </authorList>
    </citation>
    <scope>NUCLEOTIDE SEQUENCE [LARGE SCALE GENOMIC DNA]</scope>
    <source>
        <strain evidence="3">cv. GT1</strain>
        <tissue evidence="2">Leaf</tissue>
    </source>
</reference>
<dbReference type="EMBL" id="JAAGAX010000016">
    <property type="protein sequence ID" value="KAF2287653.1"/>
    <property type="molecule type" value="Genomic_DNA"/>
</dbReference>
<organism evidence="2 3">
    <name type="scientific">Hevea brasiliensis</name>
    <name type="common">Para rubber tree</name>
    <name type="synonym">Siphonia brasiliensis</name>
    <dbReference type="NCBI Taxonomy" id="3981"/>
    <lineage>
        <taxon>Eukaryota</taxon>
        <taxon>Viridiplantae</taxon>
        <taxon>Streptophyta</taxon>
        <taxon>Embryophyta</taxon>
        <taxon>Tracheophyta</taxon>
        <taxon>Spermatophyta</taxon>
        <taxon>Magnoliopsida</taxon>
        <taxon>eudicotyledons</taxon>
        <taxon>Gunneridae</taxon>
        <taxon>Pentapetalae</taxon>
        <taxon>rosids</taxon>
        <taxon>fabids</taxon>
        <taxon>Malpighiales</taxon>
        <taxon>Euphorbiaceae</taxon>
        <taxon>Crotonoideae</taxon>
        <taxon>Micrandreae</taxon>
        <taxon>Hevea</taxon>
    </lineage>
</organism>
<sequence>MKTTIKWGRRDWLGRDPKCDMGGSQHGRGISSRQETGGWRTKHRWWKALAKAVVGDMGTHVSVNVEVIVATVSRRKEKASSKKPGRKED</sequence>
<evidence type="ECO:0000313" key="2">
    <source>
        <dbReference type="EMBL" id="KAF2287653.1"/>
    </source>
</evidence>
<proteinExistence type="predicted"/>
<protein>
    <submittedName>
        <fullName evidence="2">Uncharacterized protein</fullName>
    </submittedName>
</protein>
<dbReference type="AlphaFoldDB" id="A0A6A6KHV9"/>
<gene>
    <name evidence="2" type="ORF">GH714_002135</name>
</gene>
<evidence type="ECO:0000313" key="3">
    <source>
        <dbReference type="Proteomes" id="UP000467840"/>
    </source>
</evidence>